<name>A0A382SCU4_9ZZZZ</name>
<organism evidence="1">
    <name type="scientific">marine metagenome</name>
    <dbReference type="NCBI Taxonomy" id="408172"/>
    <lineage>
        <taxon>unclassified sequences</taxon>
        <taxon>metagenomes</taxon>
        <taxon>ecological metagenomes</taxon>
    </lineage>
</organism>
<proteinExistence type="predicted"/>
<accession>A0A382SCU4</accession>
<sequence>MKTYAQLLGEFRAMLPITEGFTPEQIKNLKKEFGKIDRVDPTSPTMQKLTKMIKGMSDEDLEEIKNAKIPFVSGIALSEIVMRRFRK</sequence>
<protein>
    <submittedName>
        <fullName evidence="1">Uncharacterized protein</fullName>
    </submittedName>
</protein>
<reference evidence="1" key="1">
    <citation type="submission" date="2018-05" db="EMBL/GenBank/DDBJ databases">
        <authorList>
            <person name="Lanie J.A."/>
            <person name="Ng W.-L."/>
            <person name="Kazmierczak K.M."/>
            <person name="Andrzejewski T.M."/>
            <person name="Davidsen T.M."/>
            <person name="Wayne K.J."/>
            <person name="Tettelin H."/>
            <person name="Glass J.I."/>
            <person name="Rusch D."/>
            <person name="Podicherti R."/>
            <person name="Tsui H.-C.T."/>
            <person name="Winkler M.E."/>
        </authorList>
    </citation>
    <scope>NUCLEOTIDE SEQUENCE</scope>
</reference>
<dbReference type="AlphaFoldDB" id="A0A382SCU4"/>
<gene>
    <name evidence="1" type="ORF">METZ01_LOCUS360533</name>
</gene>
<dbReference type="EMBL" id="UINC01128127">
    <property type="protein sequence ID" value="SVD07679.1"/>
    <property type="molecule type" value="Genomic_DNA"/>
</dbReference>
<evidence type="ECO:0000313" key="1">
    <source>
        <dbReference type="EMBL" id="SVD07679.1"/>
    </source>
</evidence>